<keyword evidence="3" id="KW-1185">Reference proteome</keyword>
<proteinExistence type="predicted"/>
<evidence type="ECO:0000313" key="2">
    <source>
        <dbReference type="EMBL" id="TWW64976.1"/>
    </source>
</evidence>
<dbReference type="Proteomes" id="UP000324091">
    <property type="component" value="Chromosome 22"/>
</dbReference>
<dbReference type="EMBL" id="RHFK02000015">
    <property type="protein sequence ID" value="TWW64976.1"/>
    <property type="molecule type" value="Genomic_DNA"/>
</dbReference>
<gene>
    <name evidence="2" type="ORF">D4764_22G0006230</name>
</gene>
<evidence type="ECO:0000313" key="3">
    <source>
        <dbReference type="Proteomes" id="UP000324091"/>
    </source>
</evidence>
<feature type="region of interest" description="Disordered" evidence="1">
    <location>
        <begin position="37"/>
        <end position="61"/>
    </location>
</feature>
<reference evidence="2 3" key="1">
    <citation type="submission" date="2019-04" db="EMBL/GenBank/DDBJ databases">
        <title>Chromosome genome assembly for Takifugu flavidus.</title>
        <authorList>
            <person name="Xiao S."/>
        </authorList>
    </citation>
    <scope>NUCLEOTIDE SEQUENCE [LARGE SCALE GENOMIC DNA]</scope>
    <source>
        <strain evidence="2">HTHZ2018</strain>
        <tissue evidence="2">Muscle</tissue>
    </source>
</reference>
<sequence length="107" mass="11025">MAVKGETDPAARAHIHPTSSRKPAVVEATLRVGVAPKKILSSSSSSRDGYVALPGGEEGNTLGPGFLMMFPDLFLALEEGRNGEQKPHGGQNIGGDLIVGGGFKTPS</sequence>
<feature type="region of interest" description="Disordered" evidence="1">
    <location>
        <begin position="1"/>
        <end position="22"/>
    </location>
</feature>
<evidence type="ECO:0000256" key="1">
    <source>
        <dbReference type="SAM" id="MobiDB-lite"/>
    </source>
</evidence>
<comment type="caution">
    <text evidence="2">The sequence shown here is derived from an EMBL/GenBank/DDBJ whole genome shotgun (WGS) entry which is preliminary data.</text>
</comment>
<organism evidence="2 3">
    <name type="scientific">Takifugu flavidus</name>
    <name type="common">sansaifugu</name>
    <dbReference type="NCBI Taxonomy" id="433684"/>
    <lineage>
        <taxon>Eukaryota</taxon>
        <taxon>Metazoa</taxon>
        <taxon>Chordata</taxon>
        <taxon>Craniata</taxon>
        <taxon>Vertebrata</taxon>
        <taxon>Euteleostomi</taxon>
        <taxon>Actinopterygii</taxon>
        <taxon>Neopterygii</taxon>
        <taxon>Teleostei</taxon>
        <taxon>Neoteleostei</taxon>
        <taxon>Acanthomorphata</taxon>
        <taxon>Eupercaria</taxon>
        <taxon>Tetraodontiformes</taxon>
        <taxon>Tetradontoidea</taxon>
        <taxon>Tetraodontidae</taxon>
        <taxon>Takifugu</taxon>
    </lineage>
</organism>
<protein>
    <submittedName>
        <fullName evidence="2">Uncharacterized protein</fullName>
    </submittedName>
</protein>
<name>A0A5C6ND56_9TELE</name>
<feature type="compositionally biased region" description="Basic and acidic residues" evidence="1">
    <location>
        <begin position="1"/>
        <end position="11"/>
    </location>
</feature>
<accession>A0A5C6ND56</accession>
<feature type="compositionally biased region" description="Gly residues" evidence="1">
    <location>
        <begin position="91"/>
        <end position="107"/>
    </location>
</feature>
<feature type="region of interest" description="Disordered" evidence="1">
    <location>
        <begin position="81"/>
        <end position="107"/>
    </location>
</feature>
<dbReference type="AlphaFoldDB" id="A0A5C6ND56"/>